<reference evidence="9" key="1">
    <citation type="journal article" date="2011" name="MBio">
        <title>Novel metabolic attributes of the genus Cyanothece, comprising a group of unicellular nitrogen-fixing Cyanobacteria.</title>
        <authorList>
            <person name="Bandyopadhyay A."/>
            <person name="Elvitigala T."/>
            <person name="Welsh E."/>
            <person name="Stockel J."/>
            <person name="Liberton M."/>
            <person name="Min H."/>
            <person name="Sherman L.A."/>
            <person name="Pakrasi H.B."/>
        </authorList>
    </citation>
    <scope>NUCLEOTIDE SEQUENCE [LARGE SCALE GENOMIC DNA]</scope>
    <source>
        <strain evidence="9">PCC 7822</strain>
    </source>
</reference>
<dbReference type="PANTHER" id="PTHR13932">
    <property type="entry name" value="COPROPORPHYRINIGEN III OXIDASE"/>
    <property type="match status" value="1"/>
</dbReference>
<protein>
    <recommendedName>
        <fullName evidence="1">Heme chaperone HemW</fullName>
    </recommendedName>
</protein>
<feature type="domain" description="Radical SAM core" evidence="7">
    <location>
        <begin position="67"/>
        <end position="309"/>
    </location>
</feature>
<evidence type="ECO:0000256" key="3">
    <source>
        <dbReference type="ARBA" id="ARBA00022723"/>
    </source>
</evidence>
<feature type="coiled-coil region" evidence="6">
    <location>
        <begin position="2"/>
        <end position="29"/>
    </location>
</feature>
<dbReference type="SFLD" id="SFLDS00029">
    <property type="entry name" value="Radical_SAM"/>
    <property type="match status" value="1"/>
</dbReference>
<dbReference type="GO" id="GO:0003824">
    <property type="term" value="F:catalytic activity"/>
    <property type="evidence" value="ECO:0007669"/>
    <property type="project" value="InterPro"/>
</dbReference>
<dbReference type="STRING" id="497965.Cyan7822_0263"/>
<dbReference type="EMBL" id="CP002198">
    <property type="protein sequence ID" value="ADN12311.1"/>
    <property type="molecule type" value="Genomic_DNA"/>
</dbReference>
<dbReference type="InterPro" id="IPR058240">
    <property type="entry name" value="rSAM_sf"/>
</dbReference>
<dbReference type="SUPFAM" id="SSF102114">
    <property type="entry name" value="Radical SAM enzymes"/>
    <property type="match status" value="1"/>
</dbReference>
<keyword evidence="3" id="KW-0479">Metal-binding</keyword>
<dbReference type="eggNOG" id="COG0635">
    <property type="taxonomic scope" value="Bacteria"/>
</dbReference>
<dbReference type="Proteomes" id="UP000008206">
    <property type="component" value="Chromosome"/>
</dbReference>
<dbReference type="GO" id="GO:0051539">
    <property type="term" value="F:4 iron, 4 sulfur cluster binding"/>
    <property type="evidence" value="ECO:0007669"/>
    <property type="project" value="TreeGrafter"/>
</dbReference>
<dbReference type="SMART" id="SM00729">
    <property type="entry name" value="Elp3"/>
    <property type="match status" value="1"/>
</dbReference>
<dbReference type="HOGENOM" id="CLU_027579_3_1_3"/>
<dbReference type="Gene3D" id="3.20.20.70">
    <property type="entry name" value="Aldolase class I"/>
    <property type="match status" value="1"/>
</dbReference>
<dbReference type="PROSITE" id="PS51918">
    <property type="entry name" value="RADICAL_SAM"/>
    <property type="match status" value="1"/>
</dbReference>
<gene>
    <name evidence="8" type="ordered locus">Cyan7822_0263</name>
</gene>
<dbReference type="RefSeq" id="WP_013320421.1">
    <property type="nucleotide sequence ID" value="NC_014501.1"/>
</dbReference>
<evidence type="ECO:0000313" key="8">
    <source>
        <dbReference type="EMBL" id="ADN12311.1"/>
    </source>
</evidence>
<dbReference type="SFLD" id="SFLDG01082">
    <property type="entry name" value="B12-binding_domain_containing"/>
    <property type="match status" value="1"/>
</dbReference>
<evidence type="ECO:0000259" key="7">
    <source>
        <dbReference type="PROSITE" id="PS51918"/>
    </source>
</evidence>
<dbReference type="InterPro" id="IPR007197">
    <property type="entry name" value="rSAM"/>
</dbReference>
<accession>E0U532</accession>
<dbReference type="CDD" id="cd01335">
    <property type="entry name" value="Radical_SAM"/>
    <property type="match status" value="1"/>
</dbReference>
<keyword evidence="9" id="KW-1185">Reference proteome</keyword>
<keyword evidence="6" id="KW-0175">Coiled coil</keyword>
<evidence type="ECO:0000256" key="4">
    <source>
        <dbReference type="ARBA" id="ARBA00023004"/>
    </source>
</evidence>
<name>E0U532_GLOV7</name>
<dbReference type="GO" id="GO:0005737">
    <property type="term" value="C:cytoplasm"/>
    <property type="evidence" value="ECO:0007669"/>
    <property type="project" value="TreeGrafter"/>
</dbReference>
<dbReference type="InterPro" id="IPR034505">
    <property type="entry name" value="Coproporphyrinogen-III_oxidase"/>
</dbReference>
<evidence type="ECO:0000256" key="1">
    <source>
        <dbReference type="ARBA" id="ARBA00017228"/>
    </source>
</evidence>
<keyword evidence="2" id="KW-0949">S-adenosyl-L-methionine</keyword>
<keyword evidence="5" id="KW-0411">Iron-sulfur</keyword>
<dbReference type="GO" id="GO:0046872">
    <property type="term" value="F:metal ion binding"/>
    <property type="evidence" value="ECO:0007669"/>
    <property type="project" value="UniProtKB-KW"/>
</dbReference>
<dbReference type="AlphaFoldDB" id="E0U532"/>
<sequence length="481" mass="56039">MIQVIERNNKQTQRLMERAKERIEDFKRLQTAGLICKSGDFFPSVHYPPITMYAPTTEEELFRTYTSPSDGLFDVYVHIPFCRRHCTFCHYPVMLGEQTAEKDHYLQALEKEMDIYMKRLGGDKIRARSILIGGGTPTYLSLAQMRRFLDFFVERVDLSTCKQFNYDVDPVTLIGSEGIERLKMMRSYGVDRVTIGIQSFNESVLKKMGRHHGAKEAIESIRNCQDLGFQVNIEFIFGYWGQTLENWIEVIEEAVSLDTEEIQLYRLKVEAYGDYQGAIKKVREIRPQEIPTVEETLMMKQVAIDILNEHGYYENLRRVFSKKPEHYSHYADNQCCGLLDQIGLGLTAFSSLRDRFVLNTQNMDEYYALIESGKLPLNRGIVRSSEEQMRWAVVLPLKNRRVWKSYFKQITGADLNEVFGEKIKQLKTFGLLFENEEKIELTKLGAFFADEVAQQFHHPDYVPFPQDAYFQGALYPYRSCV</sequence>
<organism evidence="8 9">
    <name type="scientific">Gloeothece verrucosa (strain PCC 7822)</name>
    <name type="common">Cyanothece sp. (strain PCC 7822)</name>
    <dbReference type="NCBI Taxonomy" id="497965"/>
    <lineage>
        <taxon>Bacteria</taxon>
        <taxon>Bacillati</taxon>
        <taxon>Cyanobacteriota</taxon>
        <taxon>Cyanophyceae</taxon>
        <taxon>Oscillatoriophycideae</taxon>
        <taxon>Chroococcales</taxon>
        <taxon>Aphanothecaceae</taxon>
        <taxon>Gloeothece</taxon>
        <taxon>Gloeothece verrucosa</taxon>
    </lineage>
</organism>
<dbReference type="GO" id="GO:0006779">
    <property type="term" value="P:porphyrin-containing compound biosynthetic process"/>
    <property type="evidence" value="ECO:0007669"/>
    <property type="project" value="TreeGrafter"/>
</dbReference>
<evidence type="ECO:0000256" key="2">
    <source>
        <dbReference type="ARBA" id="ARBA00022691"/>
    </source>
</evidence>
<keyword evidence="4" id="KW-0408">Iron</keyword>
<evidence type="ECO:0000256" key="6">
    <source>
        <dbReference type="SAM" id="Coils"/>
    </source>
</evidence>
<dbReference type="InterPro" id="IPR006638">
    <property type="entry name" value="Elp3/MiaA/NifB-like_rSAM"/>
</dbReference>
<dbReference type="PANTHER" id="PTHR13932:SF5">
    <property type="entry name" value="RADICAL S-ADENOSYL METHIONINE DOMAIN-CONTAINING PROTEIN 1, MITOCHONDRIAL"/>
    <property type="match status" value="1"/>
</dbReference>
<dbReference type="InterPro" id="IPR013785">
    <property type="entry name" value="Aldolase_TIM"/>
</dbReference>
<dbReference type="KEGG" id="cyj:Cyan7822_0263"/>
<dbReference type="Pfam" id="PF04055">
    <property type="entry name" value="Radical_SAM"/>
    <property type="match status" value="1"/>
</dbReference>
<dbReference type="OrthoDB" id="9808022at2"/>
<dbReference type="SFLD" id="SFLDG01065">
    <property type="entry name" value="anaerobic_coproporphyrinogen-I"/>
    <property type="match status" value="1"/>
</dbReference>
<evidence type="ECO:0000256" key="5">
    <source>
        <dbReference type="ARBA" id="ARBA00023014"/>
    </source>
</evidence>
<proteinExistence type="predicted"/>
<evidence type="ECO:0000313" key="9">
    <source>
        <dbReference type="Proteomes" id="UP000008206"/>
    </source>
</evidence>